<proteinExistence type="inferred from homology"/>
<dbReference type="PRINTS" id="PR00368">
    <property type="entry name" value="FADPNR"/>
</dbReference>
<keyword evidence="8" id="KW-0479">Metal-binding</keyword>
<dbReference type="PANTHER" id="PTHR43809:SF1">
    <property type="entry name" value="NITRITE REDUCTASE (NADH) LARGE SUBUNIT"/>
    <property type="match status" value="1"/>
</dbReference>
<evidence type="ECO:0000259" key="15">
    <source>
        <dbReference type="Pfam" id="PF07992"/>
    </source>
</evidence>
<comment type="pathway">
    <text evidence="4">Nitrogen metabolism; nitrate reduction (assimilation).</text>
</comment>
<evidence type="ECO:0000313" key="17">
    <source>
        <dbReference type="EMBL" id="MDH6281989.1"/>
    </source>
</evidence>
<dbReference type="PRINTS" id="PR00411">
    <property type="entry name" value="PNDRDTASEI"/>
</dbReference>
<evidence type="ECO:0000259" key="16">
    <source>
        <dbReference type="Pfam" id="PF18267"/>
    </source>
</evidence>
<name>A0ABT6MCE4_9NOCA</name>
<dbReference type="EMBL" id="JARXVC010000008">
    <property type="protein sequence ID" value="MDH6281989.1"/>
    <property type="molecule type" value="Genomic_DNA"/>
</dbReference>
<evidence type="ECO:0000256" key="3">
    <source>
        <dbReference type="ARBA" id="ARBA00001974"/>
    </source>
</evidence>
<dbReference type="Gene3D" id="1.10.10.1100">
    <property type="entry name" value="BFD-like [2Fe-2S]-binding domain"/>
    <property type="match status" value="1"/>
</dbReference>
<comment type="cofactor">
    <cofactor evidence="2">
        <name>[4Fe-4S] cluster</name>
        <dbReference type="ChEBI" id="CHEBI:49883"/>
    </cofactor>
</comment>
<keyword evidence="10 17" id="KW-0560">Oxidoreductase</keyword>
<dbReference type="InterPro" id="IPR052034">
    <property type="entry name" value="NasD-like"/>
</dbReference>
<evidence type="ECO:0000259" key="14">
    <source>
        <dbReference type="Pfam" id="PF04324"/>
    </source>
</evidence>
<reference evidence="17 18" key="1">
    <citation type="submission" date="2023-04" db="EMBL/GenBank/DDBJ databases">
        <title>Forest soil microbial communities from Buena Vista Peninsula, Colon Province, Panama.</title>
        <authorList>
            <person name="Bouskill N."/>
        </authorList>
    </citation>
    <scope>NUCLEOTIDE SEQUENCE [LARGE SCALE GENOMIC DNA]</scope>
    <source>
        <strain evidence="17 18">CFH S0262</strain>
    </source>
</reference>
<comment type="caution">
    <text evidence="17">The sequence shown here is derived from an EMBL/GenBank/DDBJ whole genome shotgun (WGS) entry which is preliminary data.</text>
</comment>
<feature type="domain" description="NADH-rubredoxin oxidoreductase C-terminal" evidence="16">
    <location>
        <begin position="320"/>
        <end position="380"/>
    </location>
</feature>
<dbReference type="Proteomes" id="UP001160334">
    <property type="component" value="Unassembled WGS sequence"/>
</dbReference>
<dbReference type="Pfam" id="PF04324">
    <property type="entry name" value="Fer2_BFD"/>
    <property type="match status" value="1"/>
</dbReference>
<evidence type="ECO:0000256" key="10">
    <source>
        <dbReference type="ARBA" id="ARBA00023002"/>
    </source>
</evidence>
<evidence type="ECO:0000256" key="11">
    <source>
        <dbReference type="ARBA" id="ARBA00023004"/>
    </source>
</evidence>
<dbReference type="RefSeq" id="WP_280761307.1">
    <property type="nucleotide sequence ID" value="NZ_JARXVC010000008.1"/>
</dbReference>
<dbReference type="InterPro" id="IPR041575">
    <property type="entry name" value="Rubredoxin_C"/>
</dbReference>
<evidence type="ECO:0000256" key="2">
    <source>
        <dbReference type="ARBA" id="ARBA00001966"/>
    </source>
</evidence>
<evidence type="ECO:0000256" key="4">
    <source>
        <dbReference type="ARBA" id="ARBA00005096"/>
    </source>
</evidence>
<keyword evidence="7" id="KW-0285">Flavoprotein</keyword>
<dbReference type="Gene3D" id="3.50.50.60">
    <property type="entry name" value="FAD/NAD(P)-binding domain"/>
    <property type="match status" value="2"/>
</dbReference>
<keyword evidence="9" id="KW-0274">FAD</keyword>
<keyword evidence="12" id="KW-0411">Iron-sulfur</keyword>
<dbReference type="SUPFAM" id="SSF51905">
    <property type="entry name" value="FAD/NAD(P)-binding domain"/>
    <property type="match status" value="2"/>
</dbReference>
<comment type="cofactor">
    <cofactor evidence="3">
        <name>FAD</name>
        <dbReference type="ChEBI" id="CHEBI:57692"/>
    </cofactor>
</comment>
<evidence type="ECO:0000256" key="12">
    <source>
        <dbReference type="ARBA" id="ARBA00023014"/>
    </source>
</evidence>
<dbReference type="Pfam" id="PF07992">
    <property type="entry name" value="Pyr_redox_2"/>
    <property type="match status" value="1"/>
</dbReference>
<evidence type="ECO:0000256" key="8">
    <source>
        <dbReference type="ARBA" id="ARBA00022723"/>
    </source>
</evidence>
<gene>
    <name evidence="17" type="ORF">M2280_003212</name>
</gene>
<dbReference type="InterPro" id="IPR007419">
    <property type="entry name" value="BFD-like_2Fe2S-bd_dom"/>
</dbReference>
<evidence type="ECO:0000256" key="5">
    <source>
        <dbReference type="ARBA" id="ARBA00010429"/>
    </source>
</evidence>
<evidence type="ECO:0000256" key="1">
    <source>
        <dbReference type="ARBA" id="ARBA00001929"/>
    </source>
</evidence>
<dbReference type="Pfam" id="PF18267">
    <property type="entry name" value="Rubredoxin_C"/>
    <property type="match status" value="1"/>
</dbReference>
<dbReference type="InterPro" id="IPR023753">
    <property type="entry name" value="FAD/NAD-binding_dom"/>
</dbReference>
<keyword evidence="6" id="KW-0349">Heme</keyword>
<comment type="cofactor">
    <cofactor evidence="1">
        <name>siroheme</name>
        <dbReference type="ChEBI" id="CHEBI:60052"/>
    </cofactor>
</comment>
<dbReference type="InterPro" id="IPR041854">
    <property type="entry name" value="BFD-like_2Fe2S-bd_dom_sf"/>
</dbReference>
<evidence type="ECO:0000256" key="6">
    <source>
        <dbReference type="ARBA" id="ARBA00022617"/>
    </source>
</evidence>
<dbReference type="PANTHER" id="PTHR43809">
    <property type="entry name" value="NITRITE REDUCTASE (NADH) LARGE SUBUNIT"/>
    <property type="match status" value="1"/>
</dbReference>
<accession>A0ABT6MCE4</accession>
<organism evidence="17 18">
    <name type="scientific">Prescottella agglutinans</name>
    <dbReference type="NCBI Taxonomy" id="1644129"/>
    <lineage>
        <taxon>Bacteria</taxon>
        <taxon>Bacillati</taxon>
        <taxon>Actinomycetota</taxon>
        <taxon>Actinomycetes</taxon>
        <taxon>Mycobacteriales</taxon>
        <taxon>Nocardiaceae</taxon>
        <taxon>Prescottella</taxon>
    </lineage>
</organism>
<dbReference type="GO" id="GO:0016491">
    <property type="term" value="F:oxidoreductase activity"/>
    <property type="evidence" value="ECO:0007669"/>
    <property type="project" value="UniProtKB-KW"/>
</dbReference>
<evidence type="ECO:0000313" key="18">
    <source>
        <dbReference type="Proteomes" id="UP001160334"/>
    </source>
</evidence>
<keyword evidence="11" id="KW-0408">Iron</keyword>
<feature type="region of interest" description="Disordered" evidence="13">
    <location>
        <begin position="480"/>
        <end position="503"/>
    </location>
</feature>
<sequence>MTRRVVIVGNGMAGARLAEELRRRERDPALLEVVVFGAEPRAAYNRILLSNVLAGSITARDTRLRPDDWWARNHVDVRVGVPVTAIDTASRKLRCDDGTALGYDELVLATGSTPFVPRIDGMAADDERVVAFRTVEDCDRIAAAARPGCRAVVLGGGLLGLEAARGLLLRGADVTVVHPKAVPMERQLDDGGGRVLTRVLAGLGVRVVLERRVVALRRGGTDRTLVLDDGSDLPADLVVLTAGIRPATDLALGAGITVDHGVVVDDALRTSAPHVWAIGECAQHRGEVYGLVQPGWEQAAVVADRITGADPDAQYHGTPPVTRLKAHDIDLASMGDVSADLHGADPHDDRDVLVVADPARGRYAKLVVAGERIVGAVLLGSPDVVGTITQLFDAELPVPQDRMALLTGRGGGAVESVSPAGMPGSAVICRCNTVTKSHLTSAWRAGARSVPALATATRATTGCGGCSSAVEGICEWLRTADPQHESDTNNEDDTQPARKEGAA</sequence>
<feature type="domain" description="BFD-like [2Fe-2S]-binding" evidence="14">
    <location>
        <begin position="427"/>
        <end position="473"/>
    </location>
</feature>
<dbReference type="InterPro" id="IPR016156">
    <property type="entry name" value="FAD/NAD-linked_Rdtase_dimer_sf"/>
</dbReference>
<keyword evidence="18" id="KW-1185">Reference proteome</keyword>
<protein>
    <submittedName>
        <fullName evidence="17">Assimilatory nitrate reductase electron transfer subunit</fullName>
        <ecNumber evidence="17">1.7.99.-</ecNumber>
    </submittedName>
</protein>
<evidence type="ECO:0000256" key="7">
    <source>
        <dbReference type="ARBA" id="ARBA00022630"/>
    </source>
</evidence>
<dbReference type="Gene3D" id="3.30.390.30">
    <property type="match status" value="1"/>
</dbReference>
<evidence type="ECO:0000256" key="9">
    <source>
        <dbReference type="ARBA" id="ARBA00022827"/>
    </source>
</evidence>
<feature type="domain" description="FAD/NAD(P)-binding" evidence="15">
    <location>
        <begin position="4"/>
        <end position="291"/>
    </location>
</feature>
<evidence type="ECO:0000256" key="13">
    <source>
        <dbReference type="SAM" id="MobiDB-lite"/>
    </source>
</evidence>
<dbReference type="EC" id="1.7.99.-" evidence="17"/>
<comment type="similarity">
    <text evidence="5">Belongs to the nitrite and sulfite reductase 4Fe-4S domain family.</text>
</comment>
<dbReference type="InterPro" id="IPR036188">
    <property type="entry name" value="FAD/NAD-bd_sf"/>
</dbReference>